<dbReference type="STRING" id="571932.SAMN05421743_11486"/>
<dbReference type="InterPro" id="IPR000182">
    <property type="entry name" value="GNAT_dom"/>
</dbReference>
<evidence type="ECO:0000259" key="1">
    <source>
        <dbReference type="PROSITE" id="PS51186"/>
    </source>
</evidence>
<accession>A0A1H4G9Q3</accession>
<dbReference type="InterPro" id="IPR016181">
    <property type="entry name" value="Acyl_CoA_acyltransferase"/>
</dbReference>
<dbReference type="OrthoDB" id="9782266at2"/>
<keyword evidence="3" id="KW-1185">Reference proteome</keyword>
<sequence>MISFVPNTIDKKHIELDIMNSNQRYNSISKQKEIVEESDILEEFQESEELNVIRLFVKNDEKYIGIVDYCLNNSADERTWISLFVIHKNYQGSGIAKKVYHEFEKMIRDKKKDSIRLAVHKINKQGIYFWNSVGFVKYKEVDYNGKPHYCLEKEITD</sequence>
<name>A0A1H4G9Q3_9BACI</name>
<keyword evidence="2" id="KW-0808">Transferase</keyword>
<evidence type="ECO:0000313" key="2">
    <source>
        <dbReference type="EMBL" id="SEB05750.1"/>
    </source>
</evidence>
<reference evidence="2 3" key="1">
    <citation type="submission" date="2016-10" db="EMBL/GenBank/DDBJ databases">
        <authorList>
            <person name="de Groot N.N."/>
        </authorList>
    </citation>
    <scope>NUCLEOTIDE SEQUENCE [LARGE SCALE GENOMIC DNA]</scope>
    <source>
        <strain evidence="2 3">CCM7597</strain>
    </source>
</reference>
<dbReference type="GO" id="GO:0016747">
    <property type="term" value="F:acyltransferase activity, transferring groups other than amino-acyl groups"/>
    <property type="evidence" value="ECO:0007669"/>
    <property type="project" value="InterPro"/>
</dbReference>
<dbReference type="RefSeq" id="WP_093045904.1">
    <property type="nucleotide sequence ID" value="NZ_FNQR01000014.1"/>
</dbReference>
<dbReference type="Proteomes" id="UP000198584">
    <property type="component" value="Unassembled WGS sequence"/>
</dbReference>
<dbReference type="Pfam" id="PF00583">
    <property type="entry name" value="Acetyltransf_1"/>
    <property type="match status" value="1"/>
</dbReference>
<evidence type="ECO:0000313" key="3">
    <source>
        <dbReference type="Proteomes" id="UP000198584"/>
    </source>
</evidence>
<dbReference type="AlphaFoldDB" id="A0A1H4G9Q3"/>
<dbReference type="PROSITE" id="PS51186">
    <property type="entry name" value="GNAT"/>
    <property type="match status" value="1"/>
</dbReference>
<dbReference type="Gene3D" id="3.40.630.30">
    <property type="match status" value="1"/>
</dbReference>
<gene>
    <name evidence="2" type="ORF">SAMN05421743_11486</name>
</gene>
<protein>
    <submittedName>
        <fullName evidence="2">Acetyltransferase (GNAT) domain-containing protein</fullName>
    </submittedName>
</protein>
<dbReference type="CDD" id="cd04301">
    <property type="entry name" value="NAT_SF"/>
    <property type="match status" value="1"/>
</dbReference>
<proteinExistence type="predicted"/>
<feature type="domain" description="N-acetyltransferase" evidence="1">
    <location>
        <begin position="14"/>
        <end position="156"/>
    </location>
</feature>
<organism evidence="2 3">
    <name type="scientific">Thalassobacillus cyri</name>
    <dbReference type="NCBI Taxonomy" id="571932"/>
    <lineage>
        <taxon>Bacteria</taxon>
        <taxon>Bacillati</taxon>
        <taxon>Bacillota</taxon>
        <taxon>Bacilli</taxon>
        <taxon>Bacillales</taxon>
        <taxon>Bacillaceae</taxon>
        <taxon>Thalassobacillus</taxon>
    </lineage>
</organism>
<dbReference type="EMBL" id="FNQR01000014">
    <property type="protein sequence ID" value="SEB05750.1"/>
    <property type="molecule type" value="Genomic_DNA"/>
</dbReference>
<dbReference type="SUPFAM" id="SSF55729">
    <property type="entry name" value="Acyl-CoA N-acyltransferases (Nat)"/>
    <property type="match status" value="1"/>
</dbReference>